<name>A0ABV4QPD1_9ACTN</name>
<dbReference type="EMBL" id="JAXCEH010000001">
    <property type="protein sequence ID" value="MFA1552286.1"/>
    <property type="molecule type" value="Genomic_DNA"/>
</dbReference>
<evidence type="ECO:0000256" key="5">
    <source>
        <dbReference type="SAM" id="Phobius"/>
    </source>
</evidence>
<evidence type="ECO:0000259" key="6">
    <source>
        <dbReference type="PROSITE" id="PS51935"/>
    </source>
</evidence>
<keyword evidence="2" id="KW-0645">Protease</keyword>
<evidence type="ECO:0000313" key="7">
    <source>
        <dbReference type="EMBL" id="MFA1552286.1"/>
    </source>
</evidence>
<dbReference type="SUPFAM" id="SSF54001">
    <property type="entry name" value="Cysteine proteinases"/>
    <property type="match status" value="1"/>
</dbReference>
<feature type="domain" description="NlpC/P60" evidence="6">
    <location>
        <begin position="270"/>
        <end position="408"/>
    </location>
</feature>
<proteinExistence type="inferred from homology"/>
<dbReference type="RefSeq" id="WP_371938569.1">
    <property type="nucleotide sequence ID" value="NZ_JAXCEH010000001.1"/>
</dbReference>
<keyword evidence="4" id="KW-0788">Thiol protease</keyword>
<organism evidence="7 8">
    <name type="scientific">Actinomadura chokoriensis</name>
    <dbReference type="NCBI Taxonomy" id="454156"/>
    <lineage>
        <taxon>Bacteria</taxon>
        <taxon>Bacillati</taxon>
        <taxon>Actinomycetota</taxon>
        <taxon>Actinomycetes</taxon>
        <taxon>Streptosporangiales</taxon>
        <taxon>Thermomonosporaceae</taxon>
        <taxon>Actinomadura</taxon>
    </lineage>
</organism>
<dbReference type="PROSITE" id="PS51935">
    <property type="entry name" value="NLPC_P60"/>
    <property type="match status" value="1"/>
</dbReference>
<evidence type="ECO:0000313" key="8">
    <source>
        <dbReference type="Proteomes" id="UP001569904"/>
    </source>
</evidence>
<comment type="caution">
    <text evidence="7">The sequence shown here is derived from an EMBL/GenBank/DDBJ whole genome shotgun (WGS) entry which is preliminary data.</text>
</comment>
<comment type="similarity">
    <text evidence="1">Belongs to the peptidase C40 family.</text>
</comment>
<keyword evidence="5" id="KW-1133">Transmembrane helix</keyword>
<protein>
    <submittedName>
        <fullName evidence="7">C40 family peptidase</fullName>
    </submittedName>
</protein>
<keyword evidence="5" id="KW-0812">Transmembrane</keyword>
<evidence type="ECO:0000256" key="3">
    <source>
        <dbReference type="ARBA" id="ARBA00022801"/>
    </source>
</evidence>
<dbReference type="Pfam" id="PF13400">
    <property type="entry name" value="Tad"/>
    <property type="match status" value="1"/>
</dbReference>
<dbReference type="PANTHER" id="PTHR47359:SF3">
    <property type="entry name" value="NLP_P60 DOMAIN-CONTAINING PROTEIN-RELATED"/>
    <property type="match status" value="1"/>
</dbReference>
<dbReference type="Pfam" id="PF00877">
    <property type="entry name" value="NLPC_P60"/>
    <property type="match status" value="1"/>
</dbReference>
<dbReference type="InterPro" id="IPR028087">
    <property type="entry name" value="Tad_N"/>
</dbReference>
<keyword evidence="3" id="KW-0378">Hydrolase</keyword>
<evidence type="ECO:0000256" key="1">
    <source>
        <dbReference type="ARBA" id="ARBA00007074"/>
    </source>
</evidence>
<gene>
    <name evidence="7" type="ORF">SM436_01150</name>
</gene>
<evidence type="ECO:0000256" key="2">
    <source>
        <dbReference type="ARBA" id="ARBA00022670"/>
    </source>
</evidence>
<dbReference type="Proteomes" id="UP001569904">
    <property type="component" value="Unassembled WGS sequence"/>
</dbReference>
<dbReference type="InterPro" id="IPR038765">
    <property type="entry name" value="Papain-like_cys_pep_sf"/>
</dbReference>
<dbReference type="InterPro" id="IPR051794">
    <property type="entry name" value="PG_Endopeptidase_C40"/>
</dbReference>
<keyword evidence="8" id="KW-1185">Reference proteome</keyword>
<sequence length="408" mass="43420">MLQRLRSGRRRNGDTGAATSTVIVGMALLLVAGLLLFSRVAHANDLRTKAQTGADAAALGTLTPLRDQAVAMALQGIDPGGAGYWMVTGSANDHAKAYANKNDSQLVGDAHLTGMLGNTARVKTRTNDCQLKRKEELTDKEKDDLKNRRNLCTDTGGKQGIGRFGTATATAKLYYPTCYYRPDDLLENPADPAGGVMSGKLMCRESGGNEVEAFPNGNRDAVERLFRVRLVDREDPIQYTGLPDGLGPAGGGPATVSECIKTGKKPDDSLTFGERVVAWALCWRGTPYSWGGGTYSGPSYGICCSPGGYSGTKTLGFDCSGLTLYAVYQASHGKIALGHYTGSQVDDRRGTVVQTNALKPGDLLFFGSPTPHHVAIYYGDNQMVEAPQTGDVVKISPLRSPSAARRFG</sequence>
<keyword evidence="5" id="KW-0472">Membrane</keyword>
<feature type="transmembrane region" description="Helical" evidence="5">
    <location>
        <begin position="21"/>
        <end position="41"/>
    </location>
</feature>
<dbReference type="InterPro" id="IPR000064">
    <property type="entry name" value="NLP_P60_dom"/>
</dbReference>
<accession>A0ABV4QPD1</accession>
<dbReference type="Gene3D" id="3.90.1720.10">
    <property type="entry name" value="endopeptidase domain like (from Nostoc punctiforme)"/>
    <property type="match status" value="1"/>
</dbReference>
<reference evidence="7 8" key="1">
    <citation type="submission" date="2023-11" db="EMBL/GenBank/DDBJ databases">
        <title>Actinomadura monticuli sp. nov., isolated from volcanic ash.</title>
        <authorList>
            <person name="Lee S.D."/>
            <person name="Yang H."/>
            <person name="Kim I.S."/>
        </authorList>
    </citation>
    <scope>NUCLEOTIDE SEQUENCE [LARGE SCALE GENOMIC DNA]</scope>
    <source>
        <strain evidence="7 8">DSM 45346</strain>
    </source>
</reference>
<dbReference type="PANTHER" id="PTHR47359">
    <property type="entry name" value="PEPTIDOGLYCAN DL-ENDOPEPTIDASE CWLO"/>
    <property type="match status" value="1"/>
</dbReference>
<evidence type="ECO:0000256" key="4">
    <source>
        <dbReference type="ARBA" id="ARBA00022807"/>
    </source>
</evidence>